<dbReference type="RefSeq" id="XP_007513217.1">
    <property type="nucleotide sequence ID" value="XM_007513155.1"/>
</dbReference>
<evidence type="ECO:0000313" key="3">
    <source>
        <dbReference type="Proteomes" id="UP000198341"/>
    </source>
</evidence>
<organism evidence="2 3">
    <name type="scientific">Bathycoccus prasinos</name>
    <dbReference type="NCBI Taxonomy" id="41875"/>
    <lineage>
        <taxon>Eukaryota</taxon>
        <taxon>Viridiplantae</taxon>
        <taxon>Chlorophyta</taxon>
        <taxon>Mamiellophyceae</taxon>
        <taxon>Mamiellales</taxon>
        <taxon>Bathycoccaceae</taxon>
        <taxon>Bathycoccus</taxon>
    </lineage>
</organism>
<evidence type="ECO:0000313" key="2">
    <source>
        <dbReference type="EMBL" id="CCO16775.1"/>
    </source>
</evidence>
<dbReference type="KEGG" id="bpg:Bathy05g04840"/>
<dbReference type="InterPro" id="IPR001478">
    <property type="entry name" value="PDZ"/>
</dbReference>
<feature type="domain" description="PDZ" evidence="1">
    <location>
        <begin position="18"/>
        <end position="75"/>
    </location>
</feature>
<evidence type="ECO:0000259" key="1">
    <source>
        <dbReference type="PROSITE" id="PS50106"/>
    </source>
</evidence>
<dbReference type="EMBL" id="FO082274">
    <property type="protein sequence ID" value="CCO16775.1"/>
    <property type="molecule type" value="Genomic_DNA"/>
</dbReference>
<name>K8EWC7_9CHLO</name>
<dbReference type="InterPro" id="IPR036034">
    <property type="entry name" value="PDZ_sf"/>
</dbReference>
<dbReference type="PROSITE" id="PS50106">
    <property type="entry name" value="PDZ"/>
    <property type="match status" value="1"/>
</dbReference>
<sequence length="151" mass="15741">MSDAEIDAKYPVGGSVYKVVLDCSQSNIALGLLLKPGEDGRPVVKTVRPGGKALGKVSVGDTILATTYVGLTNISENSWGKADRGWVDTATVSYDDANAAMTTNANTIGLILDHEYKPSGGGARVVTSSNGEDAKAWAKAKAAELKAKRSR</sequence>
<dbReference type="GeneID" id="19015987"/>
<accession>K8EWC7</accession>
<proteinExistence type="predicted"/>
<protein>
    <recommendedName>
        <fullName evidence="1">PDZ domain-containing protein</fullName>
    </recommendedName>
</protein>
<dbReference type="AlphaFoldDB" id="K8EWC7"/>
<dbReference type="Proteomes" id="UP000198341">
    <property type="component" value="Chromosome 5"/>
</dbReference>
<reference evidence="2 3" key="1">
    <citation type="submission" date="2011-10" db="EMBL/GenBank/DDBJ databases">
        <authorList>
            <person name="Genoscope - CEA"/>
        </authorList>
    </citation>
    <scope>NUCLEOTIDE SEQUENCE [LARGE SCALE GENOMIC DNA]</scope>
    <source>
        <strain evidence="2 3">RCC 1105</strain>
    </source>
</reference>
<gene>
    <name evidence="2" type="ORF">Bathy05g04840</name>
</gene>
<dbReference type="OrthoDB" id="496515at2759"/>
<dbReference type="SUPFAM" id="SSF50156">
    <property type="entry name" value="PDZ domain-like"/>
    <property type="match status" value="1"/>
</dbReference>
<keyword evidence="3" id="KW-1185">Reference proteome</keyword>